<name>A0AAE0G1Y0_9CHLO</name>
<dbReference type="Proteomes" id="UP001190700">
    <property type="component" value="Unassembled WGS sequence"/>
</dbReference>
<organism evidence="1 2">
    <name type="scientific">Cymbomonas tetramitiformis</name>
    <dbReference type="NCBI Taxonomy" id="36881"/>
    <lineage>
        <taxon>Eukaryota</taxon>
        <taxon>Viridiplantae</taxon>
        <taxon>Chlorophyta</taxon>
        <taxon>Pyramimonadophyceae</taxon>
        <taxon>Pyramimonadales</taxon>
        <taxon>Pyramimonadaceae</taxon>
        <taxon>Cymbomonas</taxon>
    </lineage>
</organism>
<keyword evidence="2" id="KW-1185">Reference proteome</keyword>
<comment type="caution">
    <text evidence="1">The sequence shown here is derived from an EMBL/GenBank/DDBJ whole genome shotgun (WGS) entry which is preliminary data.</text>
</comment>
<dbReference type="AlphaFoldDB" id="A0AAE0G1Y0"/>
<proteinExistence type="predicted"/>
<dbReference type="EMBL" id="LGRX02010797">
    <property type="protein sequence ID" value="KAK3269685.1"/>
    <property type="molecule type" value="Genomic_DNA"/>
</dbReference>
<gene>
    <name evidence="1" type="ORF">CYMTET_21894</name>
</gene>
<sequence>MDLRHLSSKSKRCLALPGSRRQPDATLFRTLLDSALPKACNQRPVISQRLARLRAGRLRRVPAEDGRAGDITMSPDGTTGILSLHSLPSGYPLAPQRTPPITASPQTATYGALGIVLALSGDKDGGSVPGSGDLGARGRRTAGRILHFCCRMRALPKTRRRFPPMRANP</sequence>
<accession>A0AAE0G1Y0</accession>
<protein>
    <submittedName>
        <fullName evidence="1">Uncharacterized protein</fullName>
    </submittedName>
</protein>
<reference evidence="1 2" key="1">
    <citation type="journal article" date="2015" name="Genome Biol. Evol.">
        <title>Comparative Genomics of a Bacterivorous Green Alga Reveals Evolutionary Causalities and Consequences of Phago-Mixotrophic Mode of Nutrition.</title>
        <authorList>
            <person name="Burns J.A."/>
            <person name="Paasch A."/>
            <person name="Narechania A."/>
            <person name="Kim E."/>
        </authorList>
    </citation>
    <scope>NUCLEOTIDE SEQUENCE [LARGE SCALE GENOMIC DNA]</scope>
    <source>
        <strain evidence="1 2">PLY_AMNH</strain>
    </source>
</reference>
<evidence type="ECO:0000313" key="2">
    <source>
        <dbReference type="Proteomes" id="UP001190700"/>
    </source>
</evidence>
<evidence type="ECO:0000313" key="1">
    <source>
        <dbReference type="EMBL" id="KAK3269685.1"/>
    </source>
</evidence>